<dbReference type="InterPro" id="IPR029058">
    <property type="entry name" value="AB_hydrolase_fold"/>
</dbReference>
<accession>X7ZZ06</accession>
<protein>
    <submittedName>
        <fullName evidence="1">Putative hydrolase</fullName>
    </submittedName>
</protein>
<dbReference type="PATRIC" id="fig|1299334.3.peg.7685"/>
<sequence length="105" mass="11764">MREPLFQFGTRVRGTSIALIFTTGMPLGYRARRGPDLLTHRGGHGQPVVLVHGLMGRGSTWSRQLPWLTRLGTVYTYDAPWHRAVMSPTRTRSAPSASWPTCTTR</sequence>
<proteinExistence type="predicted"/>
<dbReference type="EMBL" id="JAOB01000069">
    <property type="protein sequence ID" value="EUA23860.1"/>
    <property type="molecule type" value="Genomic_DNA"/>
</dbReference>
<reference evidence="1" key="1">
    <citation type="submission" date="2014-01" db="EMBL/GenBank/DDBJ databases">
        <authorList>
            <person name="Brown-Elliot B."/>
            <person name="Wallace R."/>
            <person name="Lenaerts A."/>
            <person name="Ordway D."/>
            <person name="DeGroote M.A."/>
            <person name="Parker T."/>
            <person name="Sizemore C."/>
            <person name="Tallon L.J."/>
            <person name="Sadzewicz L.K."/>
            <person name="Sengamalay N."/>
            <person name="Fraser C.M."/>
            <person name="Hine E."/>
            <person name="Shefchek K.A."/>
            <person name="Das S.P."/>
            <person name="Tettelin H."/>
        </authorList>
    </citation>
    <scope>NUCLEOTIDE SEQUENCE [LARGE SCALE GENOMIC DNA]</scope>
    <source>
        <strain evidence="1">4042</strain>
    </source>
</reference>
<keyword evidence="1" id="KW-0378">Hydrolase</keyword>
<organism evidence="1">
    <name type="scientific">Mycobacterium xenopi 4042</name>
    <dbReference type="NCBI Taxonomy" id="1299334"/>
    <lineage>
        <taxon>Bacteria</taxon>
        <taxon>Bacillati</taxon>
        <taxon>Actinomycetota</taxon>
        <taxon>Actinomycetes</taxon>
        <taxon>Mycobacteriales</taxon>
        <taxon>Mycobacteriaceae</taxon>
        <taxon>Mycobacterium</taxon>
    </lineage>
</organism>
<dbReference type="GO" id="GO:0016787">
    <property type="term" value="F:hydrolase activity"/>
    <property type="evidence" value="ECO:0007669"/>
    <property type="project" value="UniProtKB-KW"/>
</dbReference>
<name>X7ZZ06_MYCXE</name>
<evidence type="ECO:0000313" key="1">
    <source>
        <dbReference type="EMBL" id="EUA23860.1"/>
    </source>
</evidence>
<comment type="caution">
    <text evidence="1">The sequence shown here is derived from an EMBL/GenBank/DDBJ whole genome shotgun (WGS) entry which is preliminary data.</text>
</comment>
<dbReference type="AlphaFoldDB" id="X7ZZ06"/>
<dbReference type="SUPFAM" id="SSF53474">
    <property type="entry name" value="alpha/beta-Hydrolases"/>
    <property type="match status" value="1"/>
</dbReference>
<dbReference type="Gene3D" id="3.40.50.1820">
    <property type="entry name" value="alpha/beta hydrolase"/>
    <property type="match status" value="1"/>
</dbReference>
<gene>
    <name evidence="1" type="ORF">I553_5745</name>
</gene>